<dbReference type="EMBL" id="CP030280">
    <property type="protein sequence ID" value="AWY98590.1"/>
    <property type="molecule type" value="Genomic_DNA"/>
</dbReference>
<evidence type="ECO:0000259" key="2">
    <source>
        <dbReference type="PROSITE" id="PS50035"/>
    </source>
</evidence>
<dbReference type="GO" id="GO:0030572">
    <property type="term" value="F:phosphatidyltransferase activity"/>
    <property type="evidence" value="ECO:0007669"/>
    <property type="project" value="UniProtKB-ARBA"/>
</dbReference>
<dbReference type="Gene3D" id="3.30.870.10">
    <property type="entry name" value="Endonuclease Chain A"/>
    <property type="match status" value="2"/>
</dbReference>
<dbReference type="OrthoDB" id="9814092at2"/>
<dbReference type="Proteomes" id="UP000250003">
    <property type="component" value="Chromosome"/>
</dbReference>
<evidence type="ECO:0000313" key="3">
    <source>
        <dbReference type="EMBL" id="AWY98590.1"/>
    </source>
</evidence>
<dbReference type="AlphaFoldDB" id="A0A2Z4UBZ7"/>
<keyword evidence="1" id="KW-0472">Membrane</keyword>
<dbReference type="KEGG" id="blau:DQQ01_10990"/>
<dbReference type="GO" id="GO:0032049">
    <property type="term" value="P:cardiolipin biosynthetic process"/>
    <property type="evidence" value="ECO:0007669"/>
    <property type="project" value="UniProtKB-ARBA"/>
</dbReference>
<name>A0A2Z4UBZ7_9FIRM</name>
<dbReference type="RefSeq" id="WP_111920077.1">
    <property type="nucleotide sequence ID" value="NZ_CP030280.1"/>
</dbReference>
<feature type="transmembrane region" description="Helical" evidence="1">
    <location>
        <begin position="12"/>
        <end position="34"/>
    </location>
</feature>
<keyword evidence="4" id="KW-1185">Reference proteome</keyword>
<keyword evidence="1" id="KW-1133">Transmembrane helix</keyword>
<sequence>MHKISGFSVKKILKKHGLLLFILIYVGSLTIPYLPHKKVSASFKKQFSSREFYSPAVGTERVAYIPDNTDALLYRLNMINNAKKEIILSTFDFNADKAGKDVMAALYHAADRGVKVRVIVDGFSGLLDMKLQSREWFEALAAHENIQVRVYNSINPLKPWDMQARLHDKYVIIDEQMYLLGGRNTMNLFLGDYSSSKNIDRELFVYETRENPDSSLSQVKTYFENIWTLSDSKDFVCRRESEKVQDAAKQLEKRFEKLQTLYPEAYKPWNYEGRTFETNKVSLLCNPLKSENKEPWVWYSLHRLMSEAKNVTIYTPYIICGKEMYQDLFPLKEKNIPVEIITNDVASGANPWGCTDYLNQKENIRKTGVTVYEFMGKHSCHTKAVLLDDRMSIVGSYNLDMRSTYQDTELMLAVDSKELNAMIRKEAETDKTYSKVMQEDGTYQYGENYKAKEMSTGKKLFYGVLRVLILPLRRFL</sequence>
<evidence type="ECO:0000313" key="4">
    <source>
        <dbReference type="Proteomes" id="UP000250003"/>
    </source>
</evidence>
<dbReference type="InterPro" id="IPR025202">
    <property type="entry name" value="PLD-like_dom"/>
</dbReference>
<dbReference type="SUPFAM" id="SSF56024">
    <property type="entry name" value="Phospholipase D/nuclease"/>
    <property type="match status" value="2"/>
</dbReference>
<accession>A0A2Z4UBZ7</accession>
<dbReference type="SMART" id="SM00155">
    <property type="entry name" value="PLDc"/>
    <property type="match status" value="2"/>
</dbReference>
<dbReference type="InterPro" id="IPR001736">
    <property type="entry name" value="PLipase_D/transphosphatidylase"/>
</dbReference>
<reference evidence="4" key="1">
    <citation type="submission" date="2018-06" db="EMBL/GenBank/DDBJ databases">
        <title>Description of Blautia argi sp. nov., a new anaerobic isolated from dog feces.</title>
        <authorList>
            <person name="Chang Y.-H."/>
            <person name="Paek J."/>
            <person name="Shin Y."/>
        </authorList>
    </citation>
    <scope>NUCLEOTIDE SEQUENCE [LARGE SCALE GENOMIC DNA]</scope>
    <source>
        <strain evidence="4">KCTC 15426</strain>
    </source>
</reference>
<evidence type="ECO:0000256" key="1">
    <source>
        <dbReference type="SAM" id="Phobius"/>
    </source>
</evidence>
<dbReference type="Pfam" id="PF13091">
    <property type="entry name" value="PLDc_2"/>
    <property type="match status" value="2"/>
</dbReference>
<dbReference type="PANTHER" id="PTHR21248:SF12">
    <property type="entry name" value="CARDIOLIPIN SYNTHASE C"/>
    <property type="match status" value="1"/>
</dbReference>
<keyword evidence="1" id="KW-0812">Transmembrane</keyword>
<proteinExistence type="predicted"/>
<dbReference type="PROSITE" id="PS50035">
    <property type="entry name" value="PLD"/>
    <property type="match status" value="2"/>
</dbReference>
<organism evidence="3 4">
    <name type="scientific">Blautia argi</name>
    <dbReference type="NCBI Taxonomy" id="1912897"/>
    <lineage>
        <taxon>Bacteria</taxon>
        <taxon>Bacillati</taxon>
        <taxon>Bacillota</taxon>
        <taxon>Clostridia</taxon>
        <taxon>Lachnospirales</taxon>
        <taxon>Lachnospiraceae</taxon>
        <taxon>Blautia</taxon>
    </lineage>
</organism>
<protein>
    <submittedName>
        <fullName evidence="3">Phospholipase D family protein</fullName>
    </submittedName>
</protein>
<feature type="domain" description="PLD phosphodiesterase" evidence="2">
    <location>
        <begin position="381"/>
        <end position="403"/>
    </location>
</feature>
<gene>
    <name evidence="3" type="ORF">DQQ01_10990</name>
</gene>
<dbReference type="PANTHER" id="PTHR21248">
    <property type="entry name" value="CARDIOLIPIN SYNTHASE"/>
    <property type="match status" value="1"/>
</dbReference>
<dbReference type="CDD" id="cd09113">
    <property type="entry name" value="PLDc_ymdC_like_2"/>
    <property type="match status" value="1"/>
</dbReference>
<feature type="domain" description="PLD phosphodiesterase" evidence="2">
    <location>
        <begin position="162"/>
        <end position="184"/>
    </location>
</feature>